<evidence type="ECO:0000313" key="12">
    <source>
        <dbReference type="EMBL" id="EAZ63455.2"/>
    </source>
</evidence>
<evidence type="ECO:0000256" key="7">
    <source>
        <dbReference type="ARBA" id="ARBA00023306"/>
    </source>
</evidence>
<comment type="similarity">
    <text evidence="2">Belongs to the shugoshin family.</text>
</comment>
<keyword evidence="6 9" id="KW-0175">Coiled coil</keyword>
<dbReference type="GeneID" id="4851239"/>
<feature type="compositionally biased region" description="Basic and acidic residues" evidence="10">
    <location>
        <begin position="324"/>
        <end position="374"/>
    </location>
</feature>
<comment type="caution">
    <text evidence="12">The sequence shown here is derived from an EMBL/GenBank/DDBJ whole genome shotgun (WGS) entry which is preliminary data.</text>
</comment>
<name>A3GG40_PICST</name>
<evidence type="ECO:0000256" key="9">
    <source>
        <dbReference type="SAM" id="Coils"/>
    </source>
</evidence>
<evidence type="ECO:0000313" key="13">
    <source>
        <dbReference type="Proteomes" id="UP000002258"/>
    </source>
</evidence>
<accession>A3GG40</accession>
<evidence type="ECO:0000256" key="6">
    <source>
        <dbReference type="ARBA" id="ARBA00023054"/>
    </source>
</evidence>
<dbReference type="Proteomes" id="UP000002258">
    <property type="component" value="Chromosome 1"/>
</dbReference>
<dbReference type="InParanoid" id="A3GG40"/>
<dbReference type="GO" id="GO:0051301">
    <property type="term" value="P:cell division"/>
    <property type="evidence" value="ECO:0007669"/>
    <property type="project" value="UniProtKB-KW"/>
</dbReference>
<dbReference type="eggNOG" id="ENOG502RQ5G">
    <property type="taxonomic scope" value="Eukaryota"/>
</dbReference>
<organism evidence="12 13">
    <name type="scientific">Scheffersomyces stipitis (strain ATCC 58785 / CBS 6054 / NBRC 10063 / NRRL Y-11545)</name>
    <name type="common">Yeast</name>
    <name type="synonym">Pichia stipitis</name>
    <dbReference type="NCBI Taxonomy" id="322104"/>
    <lineage>
        <taxon>Eukaryota</taxon>
        <taxon>Fungi</taxon>
        <taxon>Dikarya</taxon>
        <taxon>Ascomycota</taxon>
        <taxon>Saccharomycotina</taxon>
        <taxon>Pichiomycetes</taxon>
        <taxon>Debaryomycetaceae</taxon>
        <taxon>Scheffersomyces</taxon>
    </lineage>
</organism>
<dbReference type="GO" id="GO:0007059">
    <property type="term" value="P:chromosome segregation"/>
    <property type="evidence" value="ECO:0007669"/>
    <property type="project" value="UniProtKB-KW"/>
</dbReference>
<evidence type="ECO:0000256" key="8">
    <source>
        <dbReference type="ARBA" id="ARBA00023328"/>
    </source>
</evidence>
<dbReference type="OrthoDB" id="5394106at2759"/>
<keyword evidence="5" id="KW-0159">Chromosome partition</keyword>
<dbReference type="STRING" id="322104.A3GG40"/>
<comment type="subcellular location">
    <subcellularLocation>
        <location evidence="1">Chromosome</location>
        <location evidence="1">Centromere</location>
    </subcellularLocation>
</comment>
<reference evidence="12 13" key="1">
    <citation type="journal article" date="2007" name="Nat. Biotechnol.">
        <title>Genome sequence of the lignocellulose-bioconverting and xylose-fermenting yeast Pichia stipitis.</title>
        <authorList>
            <person name="Jeffries T.W."/>
            <person name="Grigoriev I.V."/>
            <person name="Grimwood J."/>
            <person name="Laplaza J.M."/>
            <person name="Aerts A."/>
            <person name="Salamov A."/>
            <person name="Schmutz J."/>
            <person name="Lindquist E."/>
            <person name="Dehal P."/>
            <person name="Shapiro H."/>
            <person name="Jin Y.S."/>
            <person name="Passoth V."/>
            <person name="Richardson P.M."/>
        </authorList>
    </citation>
    <scope>NUCLEOTIDE SEQUENCE [LARGE SCALE GENOMIC DNA]</scope>
    <source>
        <strain evidence="13">ATCC 58785 / CBS 6054 / NBRC 10063 / NRRL Y-11545</strain>
    </source>
</reference>
<feature type="non-terminal residue" evidence="12">
    <location>
        <position position="490"/>
    </location>
</feature>
<dbReference type="Pfam" id="PF07558">
    <property type="entry name" value="Shugoshin_N"/>
    <property type="match status" value="1"/>
</dbReference>
<gene>
    <name evidence="12" type="ORF">PICST_28461</name>
</gene>
<feature type="region of interest" description="Disordered" evidence="10">
    <location>
        <begin position="288"/>
        <end position="383"/>
    </location>
</feature>
<protein>
    <recommendedName>
        <fullName evidence="11">Shugoshin N-terminal coiled-coil domain-containing protein</fullName>
    </recommendedName>
</protein>
<feature type="region of interest" description="Disordered" evidence="10">
    <location>
        <begin position="17"/>
        <end position="73"/>
    </location>
</feature>
<keyword evidence="13" id="KW-1185">Reference proteome</keyword>
<keyword evidence="8" id="KW-0137">Centromere</keyword>
<dbReference type="GO" id="GO:0000775">
    <property type="term" value="C:chromosome, centromeric region"/>
    <property type="evidence" value="ECO:0007669"/>
    <property type="project" value="UniProtKB-SubCell"/>
</dbReference>
<evidence type="ECO:0000256" key="4">
    <source>
        <dbReference type="ARBA" id="ARBA00022618"/>
    </source>
</evidence>
<keyword evidence="3" id="KW-0158">Chromosome</keyword>
<feature type="compositionally biased region" description="Basic and acidic residues" evidence="10">
    <location>
        <begin position="458"/>
        <end position="467"/>
    </location>
</feature>
<dbReference type="InterPro" id="IPR011516">
    <property type="entry name" value="Shugoshin_N"/>
</dbReference>
<evidence type="ECO:0000259" key="11">
    <source>
        <dbReference type="Pfam" id="PF07558"/>
    </source>
</evidence>
<dbReference type="RefSeq" id="XP_001387478.2">
    <property type="nucleotide sequence ID" value="XM_001387441.1"/>
</dbReference>
<evidence type="ECO:0000256" key="5">
    <source>
        <dbReference type="ARBA" id="ARBA00022829"/>
    </source>
</evidence>
<dbReference type="OMA" id="DCLGQSE"/>
<dbReference type="EMBL" id="AAVQ01000001">
    <property type="protein sequence ID" value="EAZ63455.2"/>
    <property type="molecule type" value="Genomic_DNA"/>
</dbReference>
<feature type="coiled-coil region" evidence="9">
    <location>
        <begin position="118"/>
        <end position="145"/>
    </location>
</feature>
<feature type="compositionally biased region" description="Low complexity" evidence="10">
    <location>
        <begin position="37"/>
        <end position="61"/>
    </location>
</feature>
<evidence type="ECO:0000256" key="1">
    <source>
        <dbReference type="ARBA" id="ARBA00004584"/>
    </source>
</evidence>
<dbReference type="HOGENOM" id="CLU_602674_0_0_1"/>
<sequence length="490" mass="55157">MARKSIDFSQSLLKFQAARRSGVSTTESASTDKAPISETSSNSTSTNSTNSTNPKLTPNPTIYSISTKPPNHNRAKLTSTVDLLNAFSPRSTASPEVEDIESLKTKYAIQNRSLAKSNSALTSKVSDLESRVSELINENMSLRKNRSAKDLESKKLLQESLDMIEDKVLLKFNEILQFLKIVRNIENLPENPNLDVLTDLSRPLTSTPLERETFISTPELDLTFSSRTNNVNSVNKTAETNLVRDTDMSPNLTANQTFAEQSVTDFGHNINNHNISTILEARESDISMEADPEKQSLMVESNSEIPKDTKQKKSNAPSRSRSKPKIDTLRGNERKNEHSLIVEDQRSREISKIDIPRDNEEKHENLLNGEEPRRSSRSKKAVNYTPLPISAKMRRESVKMMDAVGENVLINYVVPKIKKEDETKERKRKISSTKTPEPDVKTKRRPLANITNVSRQSARSDKEKIVKSNEIAESDLSVFDFEDDKPRPTN</sequence>
<feature type="compositionally biased region" description="Polar residues" evidence="10">
    <location>
        <begin position="62"/>
        <end position="73"/>
    </location>
</feature>
<dbReference type="AlphaFoldDB" id="A3GG40"/>
<keyword evidence="7" id="KW-0131">Cell cycle</keyword>
<evidence type="ECO:0000256" key="2">
    <source>
        <dbReference type="ARBA" id="ARBA00010845"/>
    </source>
</evidence>
<evidence type="ECO:0000256" key="10">
    <source>
        <dbReference type="SAM" id="MobiDB-lite"/>
    </source>
</evidence>
<keyword evidence="4" id="KW-0132">Cell division</keyword>
<dbReference type="KEGG" id="pic:PICST_28461"/>
<feature type="compositionally biased region" description="Polar residues" evidence="10">
    <location>
        <begin position="22"/>
        <end position="31"/>
    </location>
</feature>
<feature type="region of interest" description="Disordered" evidence="10">
    <location>
        <begin position="420"/>
        <end position="467"/>
    </location>
</feature>
<evidence type="ECO:0000256" key="3">
    <source>
        <dbReference type="ARBA" id="ARBA00022454"/>
    </source>
</evidence>
<feature type="domain" description="Shugoshin N-terminal coiled-coil" evidence="11">
    <location>
        <begin position="103"/>
        <end position="146"/>
    </location>
</feature>
<proteinExistence type="inferred from homology"/>